<keyword evidence="2" id="KW-1185">Reference proteome</keyword>
<accession>A0ABR8FS00</accession>
<dbReference type="Proteomes" id="UP000603457">
    <property type="component" value="Unassembled WGS sequence"/>
</dbReference>
<dbReference type="EMBL" id="JACJTB010000005">
    <property type="protein sequence ID" value="MBD2594032.1"/>
    <property type="molecule type" value="Genomic_DNA"/>
</dbReference>
<proteinExistence type="predicted"/>
<organism evidence="1 2">
    <name type="scientific">Nostoc spongiaeforme FACHB-130</name>
    <dbReference type="NCBI Taxonomy" id="1357510"/>
    <lineage>
        <taxon>Bacteria</taxon>
        <taxon>Bacillati</taxon>
        <taxon>Cyanobacteriota</taxon>
        <taxon>Cyanophyceae</taxon>
        <taxon>Nostocales</taxon>
        <taxon>Nostocaceae</taxon>
        <taxon>Nostoc</taxon>
    </lineage>
</organism>
<evidence type="ECO:0000313" key="2">
    <source>
        <dbReference type="Proteomes" id="UP000603457"/>
    </source>
</evidence>
<comment type="caution">
    <text evidence="1">The sequence shown here is derived from an EMBL/GenBank/DDBJ whole genome shotgun (WGS) entry which is preliminary data.</text>
</comment>
<name>A0ABR8FS00_9NOSO</name>
<dbReference type="InterPro" id="IPR046016">
    <property type="entry name" value="Dur/DurB-like"/>
</dbReference>
<dbReference type="InterPro" id="IPR048275">
    <property type="entry name" value="Cinnamycin_RiPP"/>
</dbReference>
<dbReference type="RefSeq" id="WP_190966946.1">
    <property type="nucleotide sequence ID" value="NZ_JACJTB010000005.1"/>
</dbReference>
<sequence length="119" mass="13127">MSTQNLLTQSPVNYTEHLLERAIVDAEFRHELLSRPEEFGITKEDLEQLPDAVEEQNMTFVELVVGRDGNIEIEAGATCVSGFTVRCDGDRPTTDDGLPPDCQSTCVSGWTILCDGHSL</sequence>
<dbReference type="Pfam" id="PF19398">
    <property type="entry name" value="DurB-like"/>
    <property type="match status" value="1"/>
</dbReference>
<reference evidence="1 2" key="1">
    <citation type="journal article" date="2020" name="ISME J.">
        <title>Comparative genomics reveals insights into cyanobacterial evolution and habitat adaptation.</title>
        <authorList>
            <person name="Chen M.Y."/>
            <person name="Teng W.K."/>
            <person name="Zhao L."/>
            <person name="Hu C.X."/>
            <person name="Zhou Y.K."/>
            <person name="Han B.P."/>
            <person name="Song L.R."/>
            <person name="Shu W.S."/>
        </authorList>
    </citation>
    <scope>NUCLEOTIDE SEQUENCE [LARGE SCALE GENOMIC DNA]</scope>
    <source>
        <strain evidence="1 2">FACHB-130</strain>
    </source>
</reference>
<protein>
    <submittedName>
        <fullName evidence="1">Cinnamycin family lantibiotic</fullName>
    </submittedName>
</protein>
<gene>
    <name evidence="1" type="ORF">H6G74_06775</name>
</gene>
<evidence type="ECO:0000313" key="1">
    <source>
        <dbReference type="EMBL" id="MBD2594032.1"/>
    </source>
</evidence>
<dbReference type="NCBIfam" id="NF033431">
    <property type="entry name" value="cinnamycin_RiPP"/>
    <property type="match status" value="1"/>
</dbReference>